<evidence type="ECO:0000256" key="1">
    <source>
        <dbReference type="ARBA" id="ARBA00004123"/>
    </source>
</evidence>
<dbReference type="GO" id="GO:0005634">
    <property type="term" value="C:nucleus"/>
    <property type="evidence" value="ECO:0007669"/>
    <property type="project" value="UniProtKB-SubCell"/>
</dbReference>
<organism evidence="9 10">
    <name type="scientific">Pseudovirgaria hyperparasitica</name>
    <dbReference type="NCBI Taxonomy" id="470096"/>
    <lineage>
        <taxon>Eukaryota</taxon>
        <taxon>Fungi</taxon>
        <taxon>Dikarya</taxon>
        <taxon>Ascomycota</taxon>
        <taxon>Pezizomycotina</taxon>
        <taxon>Dothideomycetes</taxon>
        <taxon>Dothideomycetes incertae sedis</taxon>
        <taxon>Acrospermales</taxon>
        <taxon>Acrospermaceae</taxon>
        <taxon>Pseudovirgaria</taxon>
    </lineage>
</organism>
<comment type="similarity">
    <text evidence="2">Belongs to the SCC4/mau-2 family.</text>
</comment>
<proteinExistence type="inferred from homology"/>
<protein>
    <recommendedName>
        <fullName evidence="11">75k gamma secalin</fullName>
    </recommendedName>
</protein>
<evidence type="ECO:0000256" key="4">
    <source>
        <dbReference type="ARBA" id="ARBA00022776"/>
    </source>
</evidence>
<feature type="compositionally biased region" description="Low complexity" evidence="8">
    <location>
        <begin position="1"/>
        <end position="18"/>
    </location>
</feature>
<keyword evidence="5" id="KW-0159">Chromosome partition</keyword>
<evidence type="ECO:0000256" key="2">
    <source>
        <dbReference type="ARBA" id="ARBA00008585"/>
    </source>
</evidence>
<keyword evidence="4" id="KW-0498">Mitosis</keyword>
<evidence type="ECO:0000256" key="5">
    <source>
        <dbReference type="ARBA" id="ARBA00022829"/>
    </source>
</evidence>
<dbReference type="InterPro" id="IPR019440">
    <property type="entry name" value="MAU2"/>
</dbReference>
<sequence>MSYPYQNQYPNNGNQYYPPQYPQPQPGQYMSSVSTNQPQAPPTYQAPPPQYPQPNYALHGNPRAYFNNQNPQPYIQARPQPQQQPYGQQVPGPRSITSTAALPHQQQQQQQPPPPQRPSSGTQRPASGHHGPPPTAPRTPNPSLKASTHLTSSQPPQSAPAATDQPSSSFAPVAHRPTNYQTLLLSLAEHYVEAAHQLGPMAALPGNAEDLKRYRKLMATALGCFQAVLKTWKFAPRDEALVRLRYAVLLSEETVNQHEVEEVLSKGIQVCDRNKIYDLKYSMQHLVARELFKTNPRAALKTIDKILPEVEAEQHTPWVYAFSFLRVTLALQYPSQMEVSSTVQTLRNISNLAEDKADISVYTTCKALEALIHLRSTNLDNLLATREAIADARAKQLAIKGQDLSPVIAMLDMVDLATCLRSGDFGQLPEKLSNLHNSLDERLHASSSMQDNTFSVLIDQGAGGKLTTSTSGIFRRSSDGRDMLVFSWLARGDLSALGYFLSGITTFMKQSESFTKPEKYLREALKQMRLSRQDKTGQTSIPETEKRIGWQASLEWFIQLQLAFISCTHRDWHGAQKTLTHLKDTLSDVSTQNTELPLQFVTYLTGMTEQGLGNLDEALTIYQSPCLTLPDESKSRPGDPASDLRILSSIAQLFILQHPAHPHNSLCPILLAALQPLCKHHPNLNIRAAFGLVSAFATQPPSVVHSKDCIHKALIATKASGNAQLLAVLFTAMADRFFRGTAGDQSSKGAKSARITTARWGDPLWKCLGAHLACDDYVFRGKAVEAEAARREMAALLPGLPEGLKGGLLGHGVGG</sequence>
<evidence type="ECO:0000256" key="6">
    <source>
        <dbReference type="ARBA" id="ARBA00023242"/>
    </source>
</evidence>
<name>A0A6A6W0K8_9PEZI</name>
<dbReference type="PANTHER" id="PTHR21394">
    <property type="entry name" value="MAU2 CHROMATID COHESION FACTOR HOMOLOG"/>
    <property type="match status" value="1"/>
</dbReference>
<gene>
    <name evidence="9" type="ORF">EJ05DRAFT_513114</name>
</gene>
<feature type="compositionally biased region" description="Pro residues" evidence="8">
    <location>
        <begin position="39"/>
        <end position="52"/>
    </location>
</feature>
<keyword evidence="7" id="KW-0131">Cell cycle</keyword>
<keyword evidence="6" id="KW-0539">Nucleus</keyword>
<dbReference type="GO" id="GO:0007064">
    <property type="term" value="P:mitotic sister chromatid cohesion"/>
    <property type="evidence" value="ECO:0007669"/>
    <property type="project" value="InterPro"/>
</dbReference>
<dbReference type="GO" id="GO:0051301">
    <property type="term" value="P:cell division"/>
    <property type="evidence" value="ECO:0007669"/>
    <property type="project" value="UniProtKB-KW"/>
</dbReference>
<evidence type="ECO:0000256" key="3">
    <source>
        <dbReference type="ARBA" id="ARBA00022618"/>
    </source>
</evidence>
<dbReference type="GeneID" id="54489453"/>
<reference evidence="9" key="1">
    <citation type="journal article" date="2020" name="Stud. Mycol.">
        <title>101 Dothideomycetes genomes: a test case for predicting lifestyles and emergence of pathogens.</title>
        <authorList>
            <person name="Haridas S."/>
            <person name="Albert R."/>
            <person name="Binder M."/>
            <person name="Bloem J."/>
            <person name="Labutti K."/>
            <person name="Salamov A."/>
            <person name="Andreopoulos B."/>
            <person name="Baker S."/>
            <person name="Barry K."/>
            <person name="Bills G."/>
            <person name="Bluhm B."/>
            <person name="Cannon C."/>
            <person name="Castanera R."/>
            <person name="Culley D."/>
            <person name="Daum C."/>
            <person name="Ezra D."/>
            <person name="Gonzalez J."/>
            <person name="Henrissat B."/>
            <person name="Kuo A."/>
            <person name="Liang C."/>
            <person name="Lipzen A."/>
            <person name="Lutzoni F."/>
            <person name="Magnuson J."/>
            <person name="Mondo S."/>
            <person name="Nolan M."/>
            <person name="Ohm R."/>
            <person name="Pangilinan J."/>
            <person name="Park H.-J."/>
            <person name="Ramirez L."/>
            <person name="Alfaro M."/>
            <person name="Sun H."/>
            <person name="Tritt A."/>
            <person name="Yoshinaga Y."/>
            <person name="Zwiers L.-H."/>
            <person name="Turgeon B."/>
            <person name="Goodwin S."/>
            <person name="Spatafora J."/>
            <person name="Crous P."/>
            <person name="Grigoriev I."/>
        </authorList>
    </citation>
    <scope>NUCLEOTIDE SEQUENCE</scope>
    <source>
        <strain evidence="9">CBS 121739</strain>
    </source>
</reference>
<feature type="compositionally biased region" description="Low complexity" evidence="8">
    <location>
        <begin position="71"/>
        <end position="94"/>
    </location>
</feature>
<dbReference type="AlphaFoldDB" id="A0A6A6W0K8"/>
<feature type="compositionally biased region" description="Pro residues" evidence="8">
    <location>
        <begin position="131"/>
        <end position="140"/>
    </location>
</feature>
<evidence type="ECO:0000256" key="7">
    <source>
        <dbReference type="ARBA" id="ARBA00023306"/>
    </source>
</evidence>
<accession>A0A6A6W0K8</accession>
<dbReference type="RefSeq" id="XP_033598077.1">
    <property type="nucleotide sequence ID" value="XM_033748399.1"/>
</dbReference>
<feature type="region of interest" description="Disordered" evidence="8">
    <location>
        <begin position="1"/>
        <end position="173"/>
    </location>
</feature>
<dbReference type="EMBL" id="ML996577">
    <property type="protein sequence ID" value="KAF2755626.1"/>
    <property type="molecule type" value="Genomic_DNA"/>
</dbReference>
<dbReference type="Pfam" id="PF10345">
    <property type="entry name" value="Cohesin_load"/>
    <property type="match status" value="1"/>
</dbReference>
<evidence type="ECO:0000256" key="8">
    <source>
        <dbReference type="SAM" id="MobiDB-lite"/>
    </source>
</evidence>
<evidence type="ECO:0000313" key="10">
    <source>
        <dbReference type="Proteomes" id="UP000799437"/>
    </source>
</evidence>
<comment type="subcellular location">
    <subcellularLocation>
        <location evidence="1">Nucleus</location>
    </subcellularLocation>
</comment>
<dbReference type="Proteomes" id="UP000799437">
    <property type="component" value="Unassembled WGS sequence"/>
</dbReference>
<feature type="compositionally biased region" description="Polar residues" evidence="8">
    <location>
        <begin position="144"/>
        <end position="156"/>
    </location>
</feature>
<dbReference type="OrthoDB" id="5565328at2759"/>
<dbReference type="GO" id="GO:0007059">
    <property type="term" value="P:chromosome segregation"/>
    <property type="evidence" value="ECO:0007669"/>
    <property type="project" value="UniProtKB-KW"/>
</dbReference>
<keyword evidence="3" id="KW-0132">Cell division</keyword>
<evidence type="ECO:0008006" key="11">
    <source>
        <dbReference type="Google" id="ProtNLM"/>
    </source>
</evidence>
<evidence type="ECO:0000313" key="9">
    <source>
        <dbReference type="EMBL" id="KAF2755626.1"/>
    </source>
</evidence>
<keyword evidence="10" id="KW-1185">Reference proteome</keyword>